<evidence type="ECO:0000313" key="3">
    <source>
        <dbReference type="Proteomes" id="UP000231069"/>
    </source>
</evidence>
<feature type="compositionally biased region" description="Basic and acidic residues" evidence="1">
    <location>
        <begin position="38"/>
        <end position="51"/>
    </location>
</feature>
<feature type="region of interest" description="Disordered" evidence="1">
    <location>
        <begin position="1"/>
        <end position="94"/>
    </location>
</feature>
<evidence type="ECO:0000313" key="2">
    <source>
        <dbReference type="EMBL" id="PIZ02619.1"/>
    </source>
</evidence>
<protein>
    <submittedName>
        <fullName evidence="2">Uncharacterized protein</fullName>
    </submittedName>
</protein>
<dbReference type="AlphaFoldDB" id="A0A2M7RRE5"/>
<name>A0A2M7RRE5_9BACT</name>
<dbReference type="Proteomes" id="UP000231069">
    <property type="component" value="Unassembled WGS sequence"/>
</dbReference>
<sequence>MADVAHGELPQGGGRPAGAAAQVANPAEGRQAGAGGGRQRDQQQRERDERGVAQIGADIDAANAAERAYRQQQAQQNENQGQNRALQAEAGGEEERRLDLGRLHEGVLNRTMLRFLRARTMPAYEGASVEVRRKSWWRRILRLPLIGALVPGQFDAAKIQAALTVPAGAGAFVPGIAEGAKIVAKGVLQGTLPVAATAAVLGFGARATIDGIRAAVLKRSSVYFLADSIINESTNHRKSWDRKAAWGTVFGNKGDAADLAQLRYLGQELANADQLGMDKTAMRNLIRKAFAMKLDRETLARVLPVFEQQKLSDVELAHLAQIDQTYDIANQMLQGQFTARERMEFMENELPGYVKRREFVNTLKVIGKRSLIAGFKTSILGSAVSIFRGLALGGVIERTAANLSTAANQAYINTQQALGTVPGSARTALDNLTKNLTWPDLSKLGLTAPVAAAVPAAAPFIGPVRPPVPKWGDMLKFIK</sequence>
<feature type="compositionally biased region" description="Low complexity" evidence="1">
    <location>
        <begin position="17"/>
        <end position="31"/>
    </location>
</feature>
<evidence type="ECO:0000256" key="1">
    <source>
        <dbReference type="SAM" id="MobiDB-lite"/>
    </source>
</evidence>
<comment type="caution">
    <text evidence="2">The sequence shown here is derived from an EMBL/GenBank/DDBJ whole genome shotgun (WGS) entry which is preliminary data.</text>
</comment>
<gene>
    <name evidence="2" type="ORF">COY59_03820</name>
</gene>
<accession>A0A2M7RRE5</accession>
<proteinExistence type="predicted"/>
<organism evidence="2 3">
    <name type="scientific">Candidatus Gottesmanbacteria bacterium CG_4_10_14_0_8_um_filter_37_24</name>
    <dbReference type="NCBI Taxonomy" id="1974574"/>
    <lineage>
        <taxon>Bacteria</taxon>
        <taxon>Candidatus Gottesmaniibacteriota</taxon>
    </lineage>
</organism>
<reference evidence="3" key="1">
    <citation type="submission" date="2017-09" db="EMBL/GenBank/DDBJ databases">
        <title>Depth-based differentiation of microbial function through sediment-hosted aquifers and enrichment of novel symbionts in the deep terrestrial subsurface.</title>
        <authorList>
            <person name="Probst A.J."/>
            <person name="Ladd B."/>
            <person name="Jarett J.K."/>
            <person name="Geller-Mcgrath D.E."/>
            <person name="Sieber C.M.K."/>
            <person name="Emerson J.B."/>
            <person name="Anantharaman K."/>
            <person name="Thomas B.C."/>
            <person name="Malmstrom R."/>
            <person name="Stieglmeier M."/>
            <person name="Klingl A."/>
            <person name="Woyke T."/>
            <person name="Ryan C.M."/>
            <person name="Banfield J.F."/>
        </authorList>
    </citation>
    <scope>NUCLEOTIDE SEQUENCE [LARGE SCALE GENOMIC DNA]</scope>
</reference>
<dbReference type="EMBL" id="PFMK01000068">
    <property type="protein sequence ID" value="PIZ02619.1"/>
    <property type="molecule type" value="Genomic_DNA"/>
</dbReference>
<feature type="compositionally biased region" description="Low complexity" evidence="1">
    <location>
        <begin position="53"/>
        <end position="85"/>
    </location>
</feature>